<sequence>MSARLVKYSIKKNFTLEDPDLDTYKKESDLFEKDI</sequence>
<evidence type="ECO:0000313" key="1">
    <source>
        <dbReference type="EMBL" id="MCA2096707.1"/>
    </source>
</evidence>
<name>A0ABS7YYB3_9FIRM</name>
<dbReference type="EMBL" id="JAIWIY010000001">
    <property type="protein sequence ID" value="MCA2096707.1"/>
    <property type="molecule type" value="Genomic_DNA"/>
</dbReference>
<dbReference type="RefSeq" id="WP_225304689.1">
    <property type="nucleotide sequence ID" value="NZ_JAGGLO010000010.1"/>
</dbReference>
<keyword evidence="2" id="KW-1185">Reference proteome</keyword>
<accession>A0ABS7YYB3</accession>
<protein>
    <submittedName>
        <fullName evidence="1">Uncharacterized protein</fullName>
    </submittedName>
</protein>
<dbReference type="Proteomes" id="UP001198374">
    <property type="component" value="Unassembled WGS sequence"/>
</dbReference>
<gene>
    <name evidence="1" type="ORF">LDJ82_07365</name>
</gene>
<evidence type="ECO:0000313" key="2">
    <source>
        <dbReference type="Proteomes" id="UP001198374"/>
    </source>
</evidence>
<reference evidence="2" key="1">
    <citation type="submission" date="2023-07" db="EMBL/GenBank/DDBJ databases">
        <title>FDA dAtabase for Regulatory Grade micrObial Sequences (FDA-ARGOS): Supporting development and validation of Infectious Disease Dx tests.</title>
        <authorList>
            <person name="Sproer C."/>
            <person name="Gronow S."/>
            <person name="Severitt S."/>
            <person name="Schroder I."/>
            <person name="Tallon L."/>
            <person name="Sadzewicz L."/>
            <person name="Zhao X."/>
            <person name="Boylan J."/>
            <person name="Ott S."/>
            <person name="Bowen H."/>
            <person name="Vavikolanu K."/>
            <person name="Hazen T."/>
            <person name="Aluvathingal J."/>
            <person name="Nadendla S."/>
            <person name="Lowell S."/>
            <person name="Myers T."/>
            <person name="Yan Y."/>
        </authorList>
    </citation>
    <scope>NUCLEOTIDE SEQUENCE [LARGE SCALE GENOMIC DNA]</scope>
    <source>
        <strain evidence="2">FDAARGOS_1538</strain>
    </source>
</reference>
<comment type="caution">
    <text evidence="1">The sequence shown here is derived from an EMBL/GenBank/DDBJ whole genome shotgun (WGS) entry which is preliminary data.</text>
</comment>
<proteinExistence type="predicted"/>
<organism evidence="1 2">
    <name type="scientific">Anaerococcus degeneri</name>
    <dbReference type="NCBI Taxonomy" id="361500"/>
    <lineage>
        <taxon>Bacteria</taxon>
        <taxon>Bacillati</taxon>
        <taxon>Bacillota</taxon>
        <taxon>Tissierellia</taxon>
        <taxon>Tissierellales</taxon>
        <taxon>Peptoniphilaceae</taxon>
        <taxon>Anaerococcus</taxon>
    </lineage>
</organism>